<evidence type="ECO:0000313" key="4">
    <source>
        <dbReference type="EMBL" id="AAF36929.1"/>
    </source>
</evidence>
<dbReference type="GeneID" id="801034"/>
<organism evidence="4">
    <name type="scientific">Synura synuroidea</name>
    <dbReference type="NCBI Taxonomy" id="47573"/>
    <lineage>
        <taxon>Eukaryota</taxon>
        <taxon>Sar</taxon>
        <taxon>Stramenopiles</taxon>
        <taxon>Ochrophyta</taxon>
        <taxon>Synurophyceae</taxon>
        <taxon>Synurales</taxon>
        <taxon>Mallomonadaceae</taxon>
        <taxon>Synura</taxon>
    </lineage>
</organism>
<comment type="similarity">
    <text evidence="1">Belongs to the universal ribosomal protein uS8 family.</text>
</comment>
<dbReference type="RefSeq" id="NP_038163.1">
    <property type="nucleotide sequence ID" value="NC_002174.1"/>
</dbReference>
<dbReference type="InterPro" id="IPR035987">
    <property type="entry name" value="Ribosomal_uS8_sf"/>
</dbReference>
<dbReference type="EMBL" id="AF222718">
    <property type="protein sequence ID" value="AAF36929.1"/>
    <property type="molecule type" value="Genomic_DNA"/>
</dbReference>
<geneLocation type="mitochondrion" evidence="4"/>
<dbReference type="Gene3D" id="3.30.1490.10">
    <property type="match status" value="1"/>
</dbReference>
<dbReference type="SUPFAM" id="SSF56047">
    <property type="entry name" value="Ribosomal protein S8"/>
    <property type="match status" value="1"/>
</dbReference>
<dbReference type="InterPro" id="IPR000630">
    <property type="entry name" value="Ribosomal_uS8"/>
</dbReference>
<dbReference type="GO" id="GO:0005840">
    <property type="term" value="C:ribosome"/>
    <property type="evidence" value="ECO:0007669"/>
    <property type="project" value="UniProtKB-KW"/>
</dbReference>
<dbReference type="GO" id="GO:0006412">
    <property type="term" value="P:translation"/>
    <property type="evidence" value="ECO:0007669"/>
    <property type="project" value="InterPro"/>
</dbReference>
<proteinExistence type="inferred from homology"/>
<reference evidence="4" key="1">
    <citation type="journal article" date="2000" name="Nucleic Acids Res.">
        <title>The mitochondrial genome of the stramenopile alga Chrysodidymus synuroideus. Complete sequence, gene content and genome organization.</title>
        <authorList>
            <person name="Chesnick J.M."/>
            <person name="Goff M."/>
            <person name="Graham J."/>
            <person name="Ocampo C."/>
            <person name="Lang B.F."/>
            <person name="Seif E."/>
            <person name="Burger G."/>
        </authorList>
    </citation>
    <scope>NUCLEOTIDE SEQUENCE</scope>
</reference>
<protein>
    <submittedName>
        <fullName evidence="4">Ribosomal protein S8</fullName>
    </submittedName>
</protein>
<keyword evidence="3" id="KW-0687">Ribonucleoprotein</keyword>
<dbReference type="GO" id="GO:0003735">
    <property type="term" value="F:structural constituent of ribosome"/>
    <property type="evidence" value="ECO:0007669"/>
    <property type="project" value="InterPro"/>
</dbReference>
<keyword evidence="2 4" id="KW-0689">Ribosomal protein</keyword>
<dbReference type="GO" id="GO:1990904">
    <property type="term" value="C:ribonucleoprotein complex"/>
    <property type="evidence" value="ECO:0007669"/>
    <property type="project" value="UniProtKB-KW"/>
</dbReference>
<dbReference type="Gene3D" id="3.30.1370.30">
    <property type="match status" value="1"/>
</dbReference>
<dbReference type="Pfam" id="PF00410">
    <property type="entry name" value="Ribosomal_S8"/>
    <property type="match status" value="1"/>
</dbReference>
<sequence>MKNNIINFIIKLKNASLAKHLTVLINKDFFSISILKALYKSGYIQGYTISENSQIKIYLRYSYHKSVLQKIKLVSTPSHKIFIKYNTLLQLKSLNKTFFISTDLGVLNLYECKLNKRGGLLLFLC</sequence>
<accession>Q9MGC0</accession>
<evidence type="ECO:0000256" key="3">
    <source>
        <dbReference type="ARBA" id="ARBA00023274"/>
    </source>
</evidence>
<evidence type="ECO:0000256" key="2">
    <source>
        <dbReference type="ARBA" id="ARBA00022980"/>
    </source>
</evidence>
<dbReference type="AlphaFoldDB" id="Q9MGC0"/>
<keyword evidence="4" id="KW-0496">Mitochondrion</keyword>
<gene>
    <name evidence="4" type="primary">rps8</name>
</gene>
<evidence type="ECO:0000256" key="1">
    <source>
        <dbReference type="ARBA" id="ARBA00006471"/>
    </source>
</evidence>
<name>Q9MGC0_9STRA</name>